<evidence type="ECO:0000313" key="3">
    <source>
        <dbReference type="Proteomes" id="UP001388673"/>
    </source>
</evidence>
<dbReference type="PANTHER" id="PTHR38436:SF3">
    <property type="entry name" value="CARBOXYMETHYLENEBUTENOLIDASE-RELATED"/>
    <property type="match status" value="1"/>
</dbReference>
<proteinExistence type="predicted"/>
<dbReference type="InterPro" id="IPR009959">
    <property type="entry name" value="Cyclase_SnoaL-like"/>
</dbReference>
<name>A0AAW0YSB4_9TREE</name>
<accession>A0AAW0YSB4</accession>
<sequence>MSTTSFEGPMYYDPSSENELQVPLPSAPRIPVAPNVLIQPPLTRRGCGPPLVLLLPNIDGPPPISDATPTTEQLDPEPVQKWAEEGFAILAIFASKGHPEEWSFAKALDGGLPLLKEWQDSGDYDVVKDKAAMIVYDHTILPNDFFTFSLPVHVLVVYGPDTAESLRSHLTIPTLVHVCSTSSRPITLPVARPHMSYSYEAAYDHFVSFPGGPGYNHHHADISHARSLSWIKKRMDGPWFDLEAIWDEHTGHEFVTRSVAKTMGTMVAQPYVNHIPTITGGVGRRDLTAFYRDHFIFSNPRDTLQTMVSRCVGLDRIAEEFTFSFTHDQMVDWLLPGVPATGKKIDIPMNAFVSIRGDRLYHEHISWDQATAYRQVGLLPSHVPFQNSDMTQPQPLRLPTSDGNDAARMLMTVGTVKSNEMMGWGLEQ</sequence>
<dbReference type="AlphaFoldDB" id="A0AAW0YSB4"/>
<dbReference type="Gene3D" id="3.10.450.50">
    <property type="match status" value="1"/>
</dbReference>
<dbReference type="RefSeq" id="XP_066803639.1">
    <property type="nucleotide sequence ID" value="XM_066946138.1"/>
</dbReference>
<evidence type="ECO:0008006" key="4">
    <source>
        <dbReference type="Google" id="ProtNLM"/>
    </source>
</evidence>
<comment type="caution">
    <text evidence="2">The sequence shown here is derived from an EMBL/GenBank/DDBJ whole genome shotgun (WGS) entry which is preliminary data.</text>
</comment>
<reference evidence="2 3" key="1">
    <citation type="journal article" date="2024" name="bioRxiv">
        <title>Comparative genomics of Cryptococcus and Kwoniella reveals pathogenesis evolution and contrasting karyotype dynamics via intercentromeric recombination or chromosome fusion.</title>
        <authorList>
            <person name="Coelho M.A."/>
            <person name="David-Palma M."/>
            <person name="Shea T."/>
            <person name="Bowers K."/>
            <person name="McGinley-Smith S."/>
            <person name="Mohammad A.W."/>
            <person name="Gnirke A."/>
            <person name="Yurkov A.M."/>
            <person name="Nowrousian M."/>
            <person name="Sun S."/>
            <person name="Cuomo C.A."/>
            <person name="Heitman J."/>
        </authorList>
    </citation>
    <scope>NUCLEOTIDE SEQUENCE [LARGE SCALE GENOMIC DNA]</scope>
    <source>
        <strain evidence="2 3">CBS 13917</strain>
    </source>
</reference>
<dbReference type="GeneID" id="92180286"/>
<evidence type="ECO:0000313" key="2">
    <source>
        <dbReference type="EMBL" id="KAK8858798.1"/>
    </source>
</evidence>
<evidence type="ECO:0000256" key="1">
    <source>
        <dbReference type="SAM" id="MobiDB-lite"/>
    </source>
</evidence>
<dbReference type="GO" id="GO:0030638">
    <property type="term" value="P:polyketide metabolic process"/>
    <property type="evidence" value="ECO:0007669"/>
    <property type="project" value="InterPro"/>
</dbReference>
<dbReference type="PANTHER" id="PTHR38436">
    <property type="entry name" value="POLYKETIDE CYCLASE SNOAL-LIKE DOMAIN"/>
    <property type="match status" value="1"/>
</dbReference>
<keyword evidence="3" id="KW-1185">Reference proteome</keyword>
<dbReference type="SUPFAM" id="SSF54427">
    <property type="entry name" value="NTF2-like"/>
    <property type="match status" value="1"/>
</dbReference>
<protein>
    <recommendedName>
        <fullName evidence="4">Carboxymethylenebutenolidase</fullName>
    </recommendedName>
</protein>
<dbReference type="InterPro" id="IPR032710">
    <property type="entry name" value="NTF2-like_dom_sf"/>
</dbReference>
<dbReference type="EMBL" id="JBCAWK010000005">
    <property type="protein sequence ID" value="KAK8858798.1"/>
    <property type="molecule type" value="Genomic_DNA"/>
</dbReference>
<feature type="region of interest" description="Disordered" evidence="1">
    <location>
        <begin position="1"/>
        <end position="20"/>
    </location>
</feature>
<dbReference type="Proteomes" id="UP001388673">
    <property type="component" value="Unassembled WGS sequence"/>
</dbReference>
<dbReference type="KEGG" id="kne:92180286"/>
<organism evidence="2 3">
    <name type="scientific">Kwoniella newhampshirensis</name>
    <dbReference type="NCBI Taxonomy" id="1651941"/>
    <lineage>
        <taxon>Eukaryota</taxon>
        <taxon>Fungi</taxon>
        <taxon>Dikarya</taxon>
        <taxon>Basidiomycota</taxon>
        <taxon>Agaricomycotina</taxon>
        <taxon>Tremellomycetes</taxon>
        <taxon>Tremellales</taxon>
        <taxon>Cryptococcaceae</taxon>
        <taxon>Kwoniella</taxon>
    </lineage>
</organism>
<gene>
    <name evidence="2" type="ORF">IAR55_003028</name>
</gene>